<organism evidence="1 2">
    <name type="scientific">Paenibacillus konkukensis</name>
    <dbReference type="NCBI Taxonomy" id="2020716"/>
    <lineage>
        <taxon>Bacteria</taxon>
        <taxon>Bacillati</taxon>
        <taxon>Bacillota</taxon>
        <taxon>Bacilli</taxon>
        <taxon>Bacillales</taxon>
        <taxon>Paenibacillaceae</taxon>
        <taxon>Paenibacillus</taxon>
    </lineage>
</organism>
<evidence type="ECO:0000313" key="1">
    <source>
        <dbReference type="EMBL" id="UQZ86325.1"/>
    </source>
</evidence>
<reference evidence="1" key="2">
    <citation type="journal article" date="2021" name="J Anim Sci Technol">
        <title>Complete genome sequence of Paenibacillus konkukensis sp. nov. SK3146 as a potential probiotic strain.</title>
        <authorList>
            <person name="Jung H.I."/>
            <person name="Park S."/>
            <person name="Niu K.M."/>
            <person name="Lee S.W."/>
            <person name="Kothari D."/>
            <person name="Yi K.J."/>
            <person name="Kim S.K."/>
        </authorList>
    </citation>
    <scope>NUCLEOTIDE SEQUENCE</scope>
    <source>
        <strain evidence="1">SK3146</strain>
    </source>
</reference>
<accession>A0ABY4RVF0</accession>
<reference evidence="1" key="1">
    <citation type="submission" date="2018-02" db="EMBL/GenBank/DDBJ databases">
        <authorList>
            <person name="Kim S.-K."/>
            <person name="Jung H.-I."/>
            <person name="Lee S.-W."/>
        </authorList>
    </citation>
    <scope>NUCLEOTIDE SEQUENCE</scope>
    <source>
        <strain evidence="1">SK3146</strain>
    </source>
</reference>
<name>A0ABY4RVF0_9BACL</name>
<evidence type="ECO:0000313" key="2">
    <source>
        <dbReference type="Proteomes" id="UP001057134"/>
    </source>
</evidence>
<keyword evidence="2" id="KW-1185">Reference proteome</keyword>
<dbReference type="Proteomes" id="UP001057134">
    <property type="component" value="Chromosome"/>
</dbReference>
<proteinExistence type="predicted"/>
<dbReference type="RefSeq" id="WP_249861869.1">
    <property type="nucleotide sequence ID" value="NZ_CP027059.1"/>
</dbReference>
<gene>
    <name evidence="1" type="ORF">SK3146_05618</name>
</gene>
<protein>
    <submittedName>
        <fullName evidence="1">Uncharacterized protein</fullName>
    </submittedName>
</protein>
<dbReference type="EMBL" id="CP027059">
    <property type="protein sequence ID" value="UQZ86325.1"/>
    <property type="molecule type" value="Genomic_DNA"/>
</dbReference>
<sequence>MSEFTAGTLFRTSDFADETFGATLTDKDRIEILNDTWSVILMEDEYLGDSATVEKLAGLSRKKPLLYFYNAEDHGWGFKVFDDGRITSSLDVSYDLEYSYFCKLAEERYPGEIPHALPKELTDEMFEEVKRLPEFLKETEEQYAGVRPEAFQRFEIDIEELRDLFSEEYRHHLEFIHDLVYEFKTIMGFKEMRWVNYDMDLSNR</sequence>